<evidence type="ECO:0000313" key="7">
    <source>
        <dbReference type="EMBL" id="GIF92330.1"/>
    </source>
</evidence>
<dbReference type="Proteomes" id="UP000619293">
    <property type="component" value="Unassembled WGS sequence"/>
</dbReference>
<protein>
    <recommendedName>
        <fullName evidence="6">Peptidase S54 rhomboid domain-containing protein</fullName>
    </recommendedName>
</protein>
<dbReference type="Gene3D" id="1.20.1540.10">
    <property type="entry name" value="Rhomboid-like"/>
    <property type="match status" value="1"/>
</dbReference>
<keyword evidence="3 5" id="KW-1133">Transmembrane helix</keyword>
<dbReference type="GO" id="GO:0016020">
    <property type="term" value="C:membrane"/>
    <property type="evidence" value="ECO:0007669"/>
    <property type="project" value="UniProtKB-SubCell"/>
</dbReference>
<evidence type="ECO:0000256" key="2">
    <source>
        <dbReference type="ARBA" id="ARBA00022692"/>
    </source>
</evidence>
<keyword evidence="2 5" id="KW-0812">Transmembrane</keyword>
<accession>A0A8J3NVI7</accession>
<comment type="subcellular location">
    <subcellularLocation>
        <location evidence="1">Membrane</location>
        <topology evidence="1">Multi-pass membrane protein</topology>
    </subcellularLocation>
</comment>
<dbReference type="GO" id="GO:0004252">
    <property type="term" value="F:serine-type endopeptidase activity"/>
    <property type="evidence" value="ECO:0007669"/>
    <property type="project" value="InterPro"/>
</dbReference>
<dbReference type="RefSeq" id="WP_191843742.1">
    <property type="nucleotide sequence ID" value="NZ_BAAALB010000038.1"/>
</dbReference>
<reference evidence="7 8" key="1">
    <citation type="submission" date="2021-01" db="EMBL/GenBank/DDBJ databases">
        <title>Whole genome shotgun sequence of Catellatospora chokoriensis NBRC 107358.</title>
        <authorList>
            <person name="Komaki H."/>
            <person name="Tamura T."/>
        </authorList>
    </citation>
    <scope>NUCLEOTIDE SEQUENCE [LARGE SCALE GENOMIC DNA]</scope>
    <source>
        <strain evidence="7 8">NBRC 107358</strain>
    </source>
</reference>
<feature type="transmembrane region" description="Helical" evidence="5">
    <location>
        <begin position="84"/>
        <end position="102"/>
    </location>
</feature>
<keyword evidence="8" id="KW-1185">Reference proteome</keyword>
<evidence type="ECO:0000256" key="4">
    <source>
        <dbReference type="ARBA" id="ARBA00023136"/>
    </source>
</evidence>
<evidence type="ECO:0000256" key="5">
    <source>
        <dbReference type="SAM" id="Phobius"/>
    </source>
</evidence>
<feature type="transmembrane region" description="Helical" evidence="5">
    <location>
        <begin position="108"/>
        <end position="125"/>
    </location>
</feature>
<dbReference type="InterPro" id="IPR035952">
    <property type="entry name" value="Rhomboid-like_sf"/>
</dbReference>
<dbReference type="AlphaFoldDB" id="A0A8J3NVI7"/>
<evidence type="ECO:0000313" key="8">
    <source>
        <dbReference type="Proteomes" id="UP000619293"/>
    </source>
</evidence>
<feature type="domain" description="Peptidase S54 rhomboid" evidence="6">
    <location>
        <begin position="42"/>
        <end position="156"/>
    </location>
</feature>
<dbReference type="InterPro" id="IPR022764">
    <property type="entry name" value="Peptidase_S54_rhomboid_dom"/>
</dbReference>
<dbReference type="EMBL" id="BONG01000044">
    <property type="protein sequence ID" value="GIF92330.1"/>
    <property type="molecule type" value="Genomic_DNA"/>
</dbReference>
<name>A0A8J3NVI7_9ACTN</name>
<feature type="transmembrane region" description="Helical" evidence="5">
    <location>
        <begin position="137"/>
        <end position="165"/>
    </location>
</feature>
<evidence type="ECO:0000256" key="1">
    <source>
        <dbReference type="ARBA" id="ARBA00004141"/>
    </source>
</evidence>
<organism evidence="7 8">
    <name type="scientific">Catellatospora chokoriensis</name>
    <dbReference type="NCBI Taxonomy" id="310353"/>
    <lineage>
        <taxon>Bacteria</taxon>
        <taxon>Bacillati</taxon>
        <taxon>Actinomycetota</taxon>
        <taxon>Actinomycetes</taxon>
        <taxon>Micromonosporales</taxon>
        <taxon>Micromonosporaceae</taxon>
        <taxon>Catellatospora</taxon>
    </lineage>
</organism>
<comment type="caution">
    <text evidence="7">The sequence shown here is derived from an EMBL/GenBank/DDBJ whole genome shotgun (WGS) entry which is preliminary data.</text>
</comment>
<dbReference type="SUPFAM" id="SSF144091">
    <property type="entry name" value="Rhomboid-like"/>
    <property type="match status" value="1"/>
</dbReference>
<proteinExistence type="predicted"/>
<gene>
    <name evidence="7" type="ORF">Cch02nite_57740</name>
</gene>
<feature type="transmembrane region" description="Helical" evidence="5">
    <location>
        <begin position="171"/>
        <end position="191"/>
    </location>
</feature>
<sequence length="227" mass="23235">MRPFPRVTAIVFLLTAVPSLLQFACPSLLTSLRRDPALIADGQLWRLVTSSLVQDSGVPGTVSNLGFLLVLGWLAERAVGPGRWLLFFLSGVALGQIGGLLFDTVGAGSSIGLCGLVGGTAVAAWHGRDPLPAAIGAAYALAVAASAVDVLWSFVAAAVLAGLLISQRGRVPRWTYCLVALTVGIGLTVFADLHGTALLGGIAAGGLAYRPGMQPSPQVRADAPDAV</sequence>
<dbReference type="Pfam" id="PF01694">
    <property type="entry name" value="Rhomboid"/>
    <property type="match status" value="1"/>
</dbReference>
<keyword evidence="4 5" id="KW-0472">Membrane</keyword>
<evidence type="ECO:0000259" key="6">
    <source>
        <dbReference type="Pfam" id="PF01694"/>
    </source>
</evidence>
<evidence type="ECO:0000256" key="3">
    <source>
        <dbReference type="ARBA" id="ARBA00022989"/>
    </source>
</evidence>